<dbReference type="GO" id="GO:0009279">
    <property type="term" value="C:cell outer membrane"/>
    <property type="evidence" value="ECO:0007669"/>
    <property type="project" value="UniProtKB-SubCell"/>
</dbReference>
<dbReference type="Proteomes" id="UP000187526">
    <property type="component" value="Unassembled WGS sequence"/>
</dbReference>
<dbReference type="Gene3D" id="2.40.170.20">
    <property type="entry name" value="TonB-dependent receptor, beta-barrel domain"/>
    <property type="match status" value="1"/>
</dbReference>
<evidence type="ECO:0000256" key="1">
    <source>
        <dbReference type="ARBA" id="ARBA00004571"/>
    </source>
</evidence>
<evidence type="ECO:0000256" key="12">
    <source>
        <dbReference type="PROSITE-ProRule" id="PRU01360"/>
    </source>
</evidence>
<organism evidence="17 18">
    <name type="scientific">Azonexus hydrophilus</name>
    <dbReference type="NCBI Taxonomy" id="418702"/>
    <lineage>
        <taxon>Bacteria</taxon>
        <taxon>Pseudomonadati</taxon>
        <taxon>Pseudomonadota</taxon>
        <taxon>Betaproteobacteria</taxon>
        <taxon>Rhodocyclales</taxon>
        <taxon>Azonexaceae</taxon>
        <taxon>Azonexus</taxon>
    </lineage>
</organism>
<feature type="domain" description="TonB-dependent receptor plug" evidence="16">
    <location>
        <begin position="44"/>
        <end position="148"/>
    </location>
</feature>
<evidence type="ECO:0000256" key="8">
    <source>
        <dbReference type="ARBA" id="ARBA00023077"/>
    </source>
</evidence>
<proteinExistence type="inferred from homology"/>
<dbReference type="CDD" id="cd01347">
    <property type="entry name" value="ligand_gated_channel"/>
    <property type="match status" value="1"/>
</dbReference>
<dbReference type="AlphaFoldDB" id="A0A1R1I365"/>
<dbReference type="SUPFAM" id="SSF56935">
    <property type="entry name" value="Porins"/>
    <property type="match status" value="1"/>
</dbReference>
<keyword evidence="7" id="KW-0406">Ion transport</keyword>
<dbReference type="Gene3D" id="2.170.130.10">
    <property type="entry name" value="TonB-dependent receptor, plug domain"/>
    <property type="match status" value="1"/>
</dbReference>
<comment type="caution">
    <text evidence="17">The sequence shown here is derived from an EMBL/GenBank/DDBJ whole genome shotgun (WGS) entry which is preliminary data.</text>
</comment>
<dbReference type="Pfam" id="PF00593">
    <property type="entry name" value="TonB_dep_Rec_b-barrel"/>
    <property type="match status" value="1"/>
</dbReference>
<evidence type="ECO:0000259" key="16">
    <source>
        <dbReference type="Pfam" id="PF07715"/>
    </source>
</evidence>
<dbReference type="RefSeq" id="WP_076095992.1">
    <property type="nucleotide sequence ID" value="NZ_MTHD01000004.1"/>
</dbReference>
<evidence type="ECO:0000313" key="18">
    <source>
        <dbReference type="Proteomes" id="UP000187526"/>
    </source>
</evidence>
<feature type="domain" description="TonB-dependent receptor-like beta-barrel" evidence="15">
    <location>
        <begin position="168"/>
        <end position="581"/>
    </location>
</feature>
<evidence type="ECO:0000256" key="11">
    <source>
        <dbReference type="ARBA" id="ARBA00023237"/>
    </source>
</evidence>
<dbReference type="GO" id="GO:0006811">
    <property type="term" value="P:monoatomic ion transport"/>
    <property type="evidence" value="ECO:0007669"/>
    <property type="project" value="UniProtKB-KW"/>
</dbReference>
<dbReference type="STRING" id="418702.BJN45_13295"/>
<dbReference type="GO" id="GO:0015889">
    <property type="term" value="P:cobalamin transport"/>
    <property type="evidence" value="ECO:0007669"/>
    <property type="project" value="TreeGrafter"/>
</dbReference>
<keyword evidence="5 12" id="KW-0812">Transmembrane</keyword>
<evidence type="ECO:0000256" key="9">
    <source>
        <dbReference type="ARBA" id="ARBA00023136"/>
    </source>
</evidence>
<evidence type="ECO:0000256" key="10">
    <source>
        <dbReference type="ARBA" id="ARBA00023170"/>
    </source>
</evidence>
<evidence type="ECO:0000256" key="6">
    <source>
        <dbReference type="ARBA" id="ARBA00022729"/>
    </source>
</evidence>
<accession>A0A1R1I365</accession>
<evidence type="ECO:0000313" key="17">
    <source>
        <dbReference type="EMBL" id="OMG53191.1"/>
    </source>
</evidence>
<gene>
    <name evidence="17" type="ORF">BJN45_13295</name>
</gene>
<keyword evidence="8 13" id="KW-0798">TonB box</keyword>
<dbReference type="Pfam" id="PF07715">
    <property type="entry name" value="Plug"/>
    <property type="match status" value="1"/>
</dbReference>
<keyword evidence="9 12" id="KW-0472">Membrane</keyword>
<evidence type="ECO:0000256" key="7">
    <source>
        <dbReference type="ARBA" id="ARBA00023065"/>
    </source>
</evidence>
<sequence length="608" mass="66825">MYSRFRPLLALAPAAIAAAAFAADHATLDNIVVTATRQPMRTAEILTDVSTIERSDIDGAGHSSLEEILASQPGVEMTTNGSQGAASSLMIRGTNGSHVLLLVDGVRIGSATSGNIAWSRIPANQIERIEIIRGPASSLYGSEAIGGVIQIFTRQGNGPLRFTAEAGAGTYGTRSTNAGFSGGHDGWRYALNLSQYRTDGFDSKPEDSKANRDKDGFRNDSASGRLAYEFARGHELAFGFLYSEGKNQYDSSGIAVDWVNRTRNGTANLTLKNALTSHWNSTLSVGQSIDKSKALKDDVRNSVFDTEQRQYAWQNDIRSSFGNFLLGFERLEQEVDTTSRYARFERSNNSLLAGWNHGFASHRLQASVRHDDNSQFGNKTTGTAAYGYRFTPNWRANVSVGTAFKAPTFNDLYYPLTGKYVGNPALKPESARNQEASLHYETGSQHVSLTWYLNRVEDLIIWPKAGAVIMPTNVSNARIEGSTLAWQGNVGKFNLAASYDWVDAKDGSTGKQLPRRARHSAKASVGQTIGDWEWRAELFANGQRYDDEANTVRMGGYTLAHVYAAYRFAKDWSVFTRINNVFDRDYTLTDGYATPGRNAFVGIRYSPQ</sequence>
<keyword evidence="11 12" id="KW-0998">Cell outer membrane</keyword>
<evidence type="ECO:0000256" key="4">
    <source>
        <dbReference type="ARBA" id="ARBA00022452"/>
    </source>
</evidence>
<feature type="chain" id="PRO_5012751498" description="TonB-dependent receptor" evidence="14">
    <location>
        <begin position="23"/>
        <end position="608"/>
    </location>
</feature>
<name>A0A1R1I365_9RHOO</name>
<dbReference type="InterPro" id="IPR012910">
    <property type="entry name" value="Plug_dom"/>
</dbReference>
<keyword evidence="4 12" id="KW-1134">Transmembrane beta strand</keyword>
<evidence type="ECO:0000256" key="13">
    <source>
        <dbReference type="RuleBase" id="RU003357"/>
    </source>
</evidence>
<comment type="similarity">
    <text evidence="2 12 13">Belongs to the TonB-dependent receptor family.</text>
</comment>
<keyword evidence="6 14" id="KW-0732">Signal</keyword>
<dbReference type="PANTHER" id="PTHR30069:SF53">
    <property type="entry name" value="COLICIN I RECEPTOR-RELATED"/>
    <property type="match status" value="1"/>
</dbReference>
<evidence type="ECO:0008006" key="19">
    <source>
        <dbReference type="Google" id="ProtNLM"/>
    </source>
</evidence>
<keyword evidence="3 12" id="KW-0813">Transport</keyword>
<evidence type="ECO:0000256" key="5">
    <source>
        <dbReference type="ARBA" id="ARBA00022692"/>
    </source>
</evidence>
<evidence type="ECO:0000256" key="14">
    <source>
        <dbReference type="SAM" id="SignalP"/>
    </source>
</evidence>
<dbReference type="InterPro" id="IPR039426">
    <property type="entry name" value="TonB-dep_rcpt-like"/>
</dbReference>
<dbReference type="InterPro" id="IPR037066">
    <property type="entry name" value="Plug_dom_sf"/>
</dbReference>
<evidence type="ECO:0000259" key="15">
    <source>
        <dbReference type="Pfam" id="PF00593"/>
    </source>
</evidence>
<dbReference type="PANTHER" id="PTHR30069">
    <property type="entry name" value="TONB-DEPENDENT OUTER MEMBRANE RECEPTOR"/>
    <property type="match status" value="1"/>
</dbReference>
<comment type="subcellular location">
    <subcellularLocation>
        <location evidence="1 12">Cell outer membrane</location>
        <topology evidence="1 12">Multi-pass membrane protein</topology>
    </subcellularLocation>
</comment>
<dbReference type="OrthoDB" id="183532at2"/>
<dbReference type="InterPro" id="IPR036942">
    <property type="entry name" value="Beta-barrel_TonB_sf"/>
</dbReference>
<dbReference type="EMBL" id="MTHD01000004">
    <property type="protein sequence ID" value="OMG53191.1"/>
    <property type="molecule type" value="Genomic_DNA"/>
</dbReference>
<evidence type="ECO:0000256" key="3">
    <source>
        <dbReference type="ARBA" id="ARBA00022448"/>
    </source>
</evidence>
<protein>
    <recommendedName>
        <fullName evidence="19">TonB-dependent receptor</fullName>
    </recommendedName>
</protein>
<feature type="signal peptide" evidence="14">
    <location>
        <begin position="1"/>
        <end position="22"/>
    </location>
</feature>
<reference evidence="17 18" key="1">
    <citation type="submission" date="2016-10" db="EMBL/GenBank/DDBJ databases">
        <title>Alkaliphiles isolated from bioreactors.</title>
        <authorList>
            <person name="Salah Z."/>
            <person name="Rout S.P."/>
            <person name="Humphreys P.N."/>
        </authorList>
    </citation>
    <scope>NUCLEOTIDE SEQUENCE [LARGE SCALE GENOMIC DNA]</scope>
    <source>
        <strain evidence="17 18">ZS02</strain>
    </source>
</reference>
<keyword evidence="10" id="KW-0675">Receptor</keyword>
<dbReference type="PROSITE" id="PS52016">
    <property type="entry name" value="TONB_DEPENDENT_REC_3"/>
    <property type="match status" value="1"/>
</dbReference>
<dbReference type="InterPro" id="IPR000531">
    <property type="entry name" value="Beta-barrel_TonB"/>
</dbReference>
<evidence type="ECO:0000256" key="2">
    <source>
        <dbReference type="ARBA" id="ARBA00009810"/>
    </source>
</evidence>
<keyword evidence="18" id="KW-1185">Reference proteome</keyword>